<keyword evidence="11" id="KW-0448">Lipopolysaccharide biosynthesis</keyword>
<evidence type="ECO:0000256" key="5">
    <source>
        <dbReference type="ARBA" id="ARBA00013066"/>
    </source>
</evidence>
<comment type="similarity">
    <text evidence="3 11">Belongs to the KdsC family.</text>
</comment>
<accession>F2K4U7</accession>
<dbReference type="Proteomes" id="UP000001062">
    <property type="component" value="Chromosome"/>
</dbReference>
<feature type="binding site" evidence="12">
    <location>
        <position position="124"/>
    </location>
    <ligand>
        <name>Mg(2+)</name>
        <dbReference type="ChEBI" id="CHEBI:18420"/>
    </ligand>
</feature>
<dbReference type="eggNOG" id="COG1778">
    <property type="taxonomic scope" value="Bacteria"/>
</dbReference>
<evidence type="ECO:0000256" key="12">
    <source>
        <dbReference type="PIRSR" id="PIRSR006118-2"/>
    </source>
</evidence>
<dbReference type="InterPro" id="IPR010023">
    <property type="entry name" value="KdsC_fam"/>
</dbReference>
<evidence type="ECO:0000256" key="10">
    <source>
        <dbReference type="ARBA" id="ARBA00031051"/>
    </source>
</evidence>
<dbReference type="HOGENOM" id="CLU_106694_1_0_6"/>
<feature type="binding site" evidence="12">
    <location>
        <position position="31"/>
    </location>
    <ligand>
        <name>Mg(2+)</name>
        <dbReference type="ChEBI" id="CHEBI:18420"/>
    </ligand>
</feature>
<evidence type="ECO:0000256" key="4">
    <source>
        <dbReference type="ARBA" id="ARBA00011881"/>
    </source>
</evidence>
<dbReference type="OrthoDB" id="9805604at2"/>
<evidence type="ECO:0000256" key="3">
    <source>
        <dbReference type="ARBA" id="ARBA00005893"/>
    </source>
</evidence>
<dbReference type="SFLD" id="SFLDG01138">
    <property type="entry name" value="C1.6.2:_Deoxy-d-mannose-octulo"/>
    <property type="match status" value="1"/>
</dbReference>
<dbReference type="STRING" id="717774.Marme_3374"/>
<comment type="catalytic activity">
    <reaction evidence="1 11">
        <text>3-deoxy-alpha-D-manno-2-octulosonate-8-phosphate + H2O = 3-deoxy-alpha-D-manno-oct-2-ulosonate + phosphate</text>
        <dbReference type="Rhea" id="RHEA:11500"/>
        <dbReference type="ChEBI" id="CHEBI:15377"/>
        <dbReference type="ChEBI" id="CHEBI:43474"/>
        <dbReference type="ChEBI" id="CHEBI:85985"/>
        <dbReference type="ChEBI" id="CHEBI:85986"/>
        <dbReference type="EC" id="3.1.3.45"/>
    </reaction>
</comment>
<dbReference type="EC" id="3.1.3.45" evidence="5 11"/>
<dbReference type="InterPro" id="IPR036412">
    <property type="entry name" value="HAD-like_sf"/>
</dbReference>
<dbReference type="PANTHER" id="PTHR21485">
    <property type="entry name" value="HAD SUPERFAMILY MEMBERS CMAS AND KDSC"/>
    <property type="match status" value="1"/>
</dbReference>
<evidence type="ECO:0000313" key="13">
    <source>
        <dbReference type="EMBL" id="ADZ92590.1"/>
    </source>
</evidence>
<dbReference type="KEGG" id="mme:Marme_3374"/>
<dbReference type="SFLD" id="SFLDG01136">
    <property type="entry name" value="C1.6:_Phosphoserine_Phosphatas"/>
    <property type="match status" value="1"/>
</dbReference>
<protein>
    <recommendedName>
        <fullName evidence="6 11">3-deoxy-D-manno-octulosonate 8-phosphate phosphatase KdsC</fullName>
        <ecNumber evidence="5 11">3.1.3.45</ecNumber>
    </recommendedName>
    <alternativeName>
        <fullName evidence="10 11">KDO 8-P phosphatase</fullName>
    </alternativeName>
</protein>
<dbReference type="SFLD" id="SFLDS00003">
    <property type="entry name" value="Haloacid_Dehalogenase"/>
    <property type="match status" value="1"/>
</dbReference>
<feature type="binding site" evidence="12">
    <location>
        <position position="33"/>
    </location>
    <ligand>
        <name>substrate</name>
    </ligand>
</feature>
<dbReference type="GO" id="GO:0008781">
    <property type="term" value="F:N-acylneuraminate cytidylyltransferase activity"/>
    <property type="evidence" value="ECO:0007669"/>
    <property type="project" value="TreeGrafter"/>
</dbReference>
<keyword evidence="9 11" id="KW-0460">Magnesium</keyword>
<gene>
    <name evidence="13" type="ordered locus">Marme_3374</name>
</gene>
<keyword evidence="7 11" id="KW-0479">Metal-binding</keyword>
<dbReference type="InterPro" id="IPR023214">
    <property type="entry name" value="HAD_sf"/>
</dbReference>
<evidence type="ECO:0000313" key="14">
    <source>
        <dbReference type="Proteomes" id="UP000001062"/>
    </source>
</evidence>
<evidence type="ECO:0000256" key="8">
    <source>
        <dbReference type="ARBA" id="ARBA00022801"/>
    </source>
</evidence>
<dbReference type="PIRSF" id="PIRSF006118">
    <property type="entry name" value="KDO8-P_Ptase"/>
    <property type="match status" value="1"/>
</dbReference>
<dbReference type="NCBIfam" id="TIGR01662">
    <property type="entry name" value="HAD-SF-IIIA"/>
    <property type="match status" value="1"/>
</dbReference>
<dbReference type="NCBIfam" id="TIGR01670">
    <property type="entry name" value="KdsC-phosphatas"/>
    <property type="match status" value="1"/>
</dbReference>
<dbReference type="InterPro" id="IPR006549">
    <property type="entry name" value="HAD-SF_hydro_IIIA"/>
</dbReference>
<evidence type="ECO:0000256" key="2">
    <source>
        <dbReference type="ARBA" id="ARBA00001946"/>
    </source>
</evidence>
<dbReference type="InterPro" id="IPR050793">
    <property type="entry name" value="CMP-NeuNAc_synthase"/>
</dbReference>
<name>F2K4U7_MARM1</name>
<dbReference type="GO" id="GO:0019143">
    <property type="term" value="F:3-deoxy-manno-octulosonate-8-phosphatase activity"/>
    <property type="evidence" value="ECO:0007669"/>
    <property type="project" value="UniProtKB-UniRule"/>
</dbReference>
<evidence type="ECO:0000256" key="9">
    <source>
        <dbReference type="ARBA" id="ARBA00022842"/>
    </source>
</evidence>
<dbReference type="SUPFAM" id="SSF56784">
    <property type="entry name" value="HAD-like"/>
    <property type="match status" value="1"/>
</dbReference>
<organism evidence="13 14">
    <name type="scientific">Marinomonas mediterranea (strain ATCC 700492 / JCM 21426 / NBRC 103028 / MMB-1)</name>
    <dbReference type="NCBI Taxonomy" id="717774"/>
    <lineage>
        <taxon>Bacteria</taxon>
        <taxon>Pseudomonadati</taxon>
        <taxon>Pseudomonadota</taxon>
        <taxon>Gammaproteobacteria</taxon>
        <taxon>Oceanospirillales</taxon>
        <taxon>Oceanospirillaceae</taxon>
        <taxon>Marinomonas</taxon>
    </lineage>
</organism>
<comment type="subunit">
    <text evidence="4 11">Homotetramer.</text>
</comment>
<dbReference type="PATRIC" id="fig|717774.3.peg.3473"/>
<comment type="cofactor">
    <cofactor evidence="2 11 12">
        <name>Mg(2+)</name>
        <dbReference type="ChEBI" id="CHEBI:18420"/>
    </cofactor>
</comment>
<dbReference type="GO" id="GO:0009103">
    <property type="term" value="P:lipopolysaccharide biosynthetic process"/>
    <property type="evidence" value="ECO:0007669"/>
    <property type="project" value="UniProtKB-UniRule"/>
</dbReference>
<sequence>MDTQFLSQYKEISEDPSFIERLQVLSLVIFDVDGVLTDGSLFYSGSGEEVKCFNVKDGVAMKLLPKWGVDVGVITAKDSAPLRKRMEDLGVKHFYPGCHDKAAAFKDLQSKLNIKSNNIAYVGDDVVDLQVMPLVGVSICPSDAHLVVARYCDVRLNVGGGKGAAREVADLVLASKMPLEKAYDLAMQPEFESKQN</sequence>
<keyword evidence="14" id="KW-1185">Reference proteome</keyword>
<comment type="function">
    <text evidence="11">Catalyzes the hydrolysis of 3-deoxy-D-manno-octulosonate 8-phosphate (KDO 8-P) to 3-deoxy-D-manno-octulosonate (KDO) and inorganic phosphate.</text>
</comment>
<reference evidence="13 14" key="1">
    <citation type="journal article" date="2012" name="Stand. Genomic Sci.">
        <title>Complete genome sequence of the melanogenic marine bacterium Marinomonas mediterranea type strain (MMB-1(T)).</title>
        <authorList>
            <person name="Lucas-Elio P."/>
            <person name="Goodwin L."/>
            <person name="Woyke T."/>
            <person name="Pitluck S."/>
            <person name="Nolan M."/>
            <person name="Kyrpides N.C."/>
            <person name="Detter J.C."/>
            <person name="Copeland A."/>
            <person name="Teshima H."/>
            <person name="Bruce D."/>
            <person name="Detter C."/>
            <person name="Tapia R."/>
            <person name="Han S."/>
            <person name="Land M.L."/>
            <person name="Ivanova N."/>
            <person name="Mikhailova N."/>
            <person name="Johnston A.W."/>
            <person name="Sanchez-Amat A."/>
        </authorList>
    </citation>
    <scope>NUCLEOTIDE SEQUENCE [LARGE SCALE GENOMIC DNA]</scope>
    <source>
        <strain evidence="14">ATCC 700492 / JCM 21426 / NBRC 103028 / MMB-1</strain>
    </source>
</reference>
<evidence type="ECO:0000256" key="6">
    <source>
        <dbReference type="ARBA" id="ARBA00020092"/>
    </source>
</evidence>
<keyword evidence="8 11" id="KW-0378">Hydrolase</keyword>
<evidence type="ECO:0000256" key="11">
    <source>
        <dbReference type="PIRNR" id="PIRNR006118"/>
    </source>
</evidence>
<evidence type="ECO:0000256" key="7">
    <source>
        <dbReference type="ARBA" id="ARBA00022723"/>
    </source>
</evidence>
<dbReference type="PANTHER" id="PTHR21485:SF3">
    <property type="entry name" value="N-ACYLNEURAMINATE CYTIDYLYLTRANSFERASE"/>
    <property type="match status" value="1"/>
</dbReference>
<dbReference type="GO" id="GO:0046872">
    <property type="term" value="F:metal ion binding"/>
    <property type="evidence" value="ECO:0007669"/>
    <property type="project" value="UniProtKB-UniRule"/>
</dbReference>
<dbReference type="Gene3D" id="3.40.50.1000">
    <property type="entry name" value="HAD superfamily/HAD-like"/>
    <property type="match status" value="1"/>
</dbReference>
<dbReference type="RefSeq" id="WP_013662492.1">
    <property type="nucleotide sequence ID" value="NC_015276.1"/>
</dbReference>
<dbReference type="FunFam" id="3.40.50.1000:FF:000029">
    <property type="entry name" value="3-deoxy-D-manno-octulosonate 8-phosphate phosphatase KdsC"/>
    <property type="match status" value="1"/>
</dbReference>
<dbReference type="AlphaFoldDB" id="F2K4U7"/>
<dbReference type="EMBL" id="CP002583">
    <property type="protein sequence ID" value="ADZ92590.1"/>
    <property type="molecule type" value="Genomic_DNA"/>
</dbReference>
<proteinExistence type="inferred from homology"/>
<evidence type="ECO:0000256" key="1">
    <source>
        <dbReference type="ARBA" id="ARBA00000898"/>
    </source>
</evidence>